<dbReference type="AlphaFoldDB" id="B4CXY6"/>
<dbReference type="InParanoid" id="B4CXY6"/>
<dbReference type="STRING" id="497964.CfE428DRAFT_1427"/>
<proteinExistence type="predicted"/>
<dbReference type="EMBL" id="ABVL01000003">
    <property type="protein sequence ID" value="EDY21134.1"/>
    <property type="molecule type" value="Genomic_DNA"/>
</dbReference>
<evidence type="ECO:0000313" key="2">
    <source>
        <dbReference type="Proteomes" id="UP000005824"/>
    </source>
</evidence>
<reference evidence="1 2" key="1">
    <citation type="journal article" date="2011" name="J. Bacteriol.">
        <title>Genome sequence of Chthoniobacter flavus Ellin428, an aerobic heterotrophic soil bacterium.</title>
        <authorList>
            <person name="Kant R."/>
            <person name="van Passel M.W."/>
            <person name="Palva A."/>
            <person name="Lucas S."/>
            <person name="Lapidus A."/>
            <person name="Glavina Del Rio T."/>
            <person name="Dalin E."/>
            <person name="Tice H."/>
            <person name="Bruce D."/>
            <person name="Goodwin L."/>
            <person name="Pitluck S."/>
            <person name="Larimer F.W."/>
            <person name="Land M.L."/>
            <person name="Hauser L."/>
            <person name="Sangwan P."/>
            <person name="de Vos W.M."/>
            <person name="Janssen P.H."/>
            <person name="Smidt H."/>
        </authorList>
    </citation>
    <scope>NUCLEOTIDE SEQUENCE [LARGE SCALE GENOMIC DNA]</scope>
    <source>
        <strain evidence="1 2">Ellin428</strain>
    </source>
</reference>
<dbReference type="Proteomes" id="UP000005824">
    <property type="component" value="Unassembled WGS sequence"/>
</dbReference>
<gene>
    <name evidence="1" type="ORF">CfE428DRAFT_1427</name>
</gene>
<protein>
    <submittedName>
        <fullName evidence="1">Uncharacterized protein</fullName>
    </submittedName>
</protein>
<sequence>MAMATELRKARVTSVVSTECSNIFPIGKETRGMPMERCCN</sequence>
<organism evidence="1 2">
    <name type="scientific">Chthoniobacter flavus Ellin428</name>
    <dbReference type="NCBI Taxonomy" id="497964"/>
    <lineage>
        <taxon>Bacteria</taxon>
        <taxon>Pseudomonadati</taxon>
        <taxon>Verrucomicrobiota</taxon>
        <taxon>Spartobacteria</taxon>
        <taxon>Chthoniobacterales</taxon>
        <taxon>Chthoniobacteraceae</taxon>
        <taxon>Chthoniobacter</taxon>
    </lineage>
</organism>
<evidence type="ECO:0000313" key="1">
    <source>
        <dbReference type="EMBL" id="EDY21134.1"/>
    </source>
</evidence>
<comment type="caution">
    <text evidence="1">The sequence shown here is derived from an EMBL/GenBank/DDBJ whole genome shotgun (WGS) entry which is preliminary data.</text>
</comment>
<accession>B4CXY6</accession>
<keyword evidence="2" id="KW-1185">Reference proteome</keyword>
<name>B4CXY6_9BACT</name>